<feature type="region of interest" description="Disordered" evidence="1">
    <location>
        <begin position="147"/>
        <end position="173"/>
    </location>
</feature>
<keyword evidence="2" id="KW-0812">Transmembrane</keyword>
<feature type="domain" description="Mce/MlaD" evidence="3">
    <location>
        <begin position="41"/>
        <end position="117"/>
    </location>
</feature>
<proteinExistence type="predicted"/>
<dbReference type="Pfam" id="PF02470">
    <property type="entry name" value="MlaD"/>
    <property type="match status" value="1"/>
</dbReference>
<sequence length="173" mass="17635">MSAVRNHLLEALVGLVVVIAAVLLVFSFLGRTASGAGSHAIEVIAYFPNVSGVDVGTDVRVAGLSIGEVTEVRLNSDDFQAEVRMAIDPDTNLPNDSSAAITSEGLLGGSFIALLPGGSSDPFVQDDVILDTQGAIDMTGLIGSMINDSGGSSGSMGDTMSDDFGAEDGEMLP</sequence>
<evidence type="ECO:0000313" key="4">
    <source>
        <dbReference type="EMBL" id="RED15047.1"/>
    </source>
</evidence>
<name>A0A3D9FBY0_9SPHN</name>
<feature type="compositionally biased region" description="Low complexity" evidence="1">
    <location>
        <begin position="147"/>
        <end position="159"/>
    </location>
</feature>
<dbReference type="RefSeq" id="WP_245953572.1">
    <property type="nucleotide sequence ID" value="NZ_QRDP01000004.1"/>
</dbReference>
<dbReference type="EMBL" id="QRDP01000004">
    <property type="protein sequence ID" value="RED15047.1"/>
    <property type="molecule type" value="Genomic_DNA"/>
</dbReference>
<keyword evidence="2" id="KW-1133">Transmembrane helix</keyword>
<reference evidence="4 5" key="1">
    <citation type="submission" date="2018-07" db="EMBL/GenBank/DDBJ databases">
        <title>Genomic Encyclopedia of Type Strains, Phase IV (KMG-IV): sequencing the most valuable type-strain genomes for metagenomic binning, comparative biology and taxonomic classification.</title>
        <authorList>
            <person name="Goeker M."/>
        </authorList>
    </citation>
    <scope>NUCLEOTIDE SEQUENCE [LARGE SCALE GENOMIC DNA]</scope>
    <source>
        <strain evidence="4 5">DSM 26725</strain>
    </source>
</reference>
<dbReference type="Proteomes" id="UP000256310">
    <property type="component" value="Unassembled WGS sequence"/>
</dbReference>
<feature type="compositionally biased region" description="Acidic residues" evidence="1">
    <location>
        <begin position="160"/>
        <end position="173"/>
    </location>
</feature>
<feature type="transmembrane region" description="Helical" evidence="2">
    <location>
        <begin position="12"/>
        <end position="29"/>
    </location>
</feature>
<comment type="caution">
    <text evidence="4">The sequence shown here is derived from an EMBL/GenBank/DDBJ whole genome shotgun (WGS) entry which is preliminary data.</text>
</comment>
<evidence type="ECO:0000256" key="2">
    <source>
        <dbReference type="SAM" id="Phobius"/>
    </source>
</evidence>
<gene>
    <name evidence="4" type="ORF">DFR46_0032</name>
</gene>
<evidence type="ECO:0000259" key="3">
    <source>
        <dbReference type="Pfam" id="PF02470"/>
    </source>
</evidence>
<evidence type="ECO:0000313" key="5">
    <source>
        <dbReference type="Proteomes" id="UP000256310"/>
    </source>
</evidence>
<dbReference type="AlphaFoldDB" id="A0A3D9FBY0"/>
<protein>
    <submittedName>
        <fullName evidence="4">Phospholipid/cholesterol/gamma-HCH transport system substrate-binding protein</fullName>
    </submittedName>
</protein>
<keyword evidence="5" id="KW-1185">Reference proteome</keyword>
<dbReference type="PANTHER" id="PTHR33371">
    <property type="entry name" value="INTERMEMBRANE PHOSPHOLIPID TRANSPORT SYSTEM BINDING PROTEIN MLAD-RELATED"/>
    <property type="match status" value="1"/>
</dbReference>
<keyword evidence="2" id="KW-0472">Membrane</keyword>
<dbReference type="InterPro" id="IPR003399">
    <property type="entry name" value="Mce/MlaD"/>
</dbReference>
<dbReference type="InterPro" id="IPR052336">
    <property type="entry name" value="MlaD_Phospholipid_Transporter"/>
</dbReference>
<dbReference type="PANTHER" id="PTHR33371:SF4">
    <property type="entry name" value="INTERMEMBRANE PHOSPHOLIPID TRANSPORT SYSTEM BINDING PROTEIN MLAD"/>
    <property type="match status" value="1"/>
</dbReference>
<organism evidence="4 5">
    <name type="scientific">Parasphingopyxis lamellibrachiae</name>
    <dbReference type="NCBI Taxonomy" id="680125"/>
    <lineage>
        <taxon>Bacteria</taxon>
        <taxon>Pseudomonadati</taxon>
        <taxon>Pseudomonadota</taxon>
        <taxon>Alphaproteobacteria</taxon>
        <taxon>Sphingomonadales</taxon>
        <taxon>Sphingomonadaceae</taxon>
        <taxon>Parasphingopyxis</taxon>
    </lineage>
</organism>
<evidence type="ECO:0000256" key="1">
    <source>
        <dbReference type="SAM" id="MobiDB-lite"/>
    </source>
</evidence>
<accession>A0A3D9FBY0</accession>